<keyword evidence="5 8" id="KW-1133">Transmembrane helix</keyword>
<evidence type="ECO:0000256" key="4">
    <source>
        <dbReference type="ARBA" id="ARBA00022692"/>
    </source>
</evidence>
<evidence type="ECO:0000256" key="8">
    <source>
        <dbReference type="SAM" id="Phobius"/>
    </source>
</evidence>
<evidence type="ECO:0000313" key="10">
    <source>
        <dbReference type="EMBL" id="MBK1645732.1"/>
    </source>
</evidence>
<dbReference type="InterPro" id="IPR003918">
    <property type="entry name" value="NADH_UbQ_OxRdtase"/>
</dbReference>
<evidence type="ECO:0000313" key="11">
    <source>
        <dbReference type="Proteomes" id="UP001138802"/>
    </source>
</evidence>
<dbReference type="GO" id="GO:0042773">
    <property type="term" value="P:ATP synthesis coupled electron transport"/>
    <property type="evidence" value="ECO:0007669"/>
    <property type="project" value="InterPro"/>
</dbReference>
<comment type="subcellular location">
    <subcellularLocation>
        <location evidence="1">Cell membrane</location>
        <topology evidence="1">Multi-pass membrane protein</topology>
    </subcellularLocation>
    <subcellularLocation>
        <location evidence="7">Membrane</location>
        <topology evidence="7">Multi-pass membrane protein</topology>
    </subcellularLocation>
</comment>
<dbReference type="PRINTS" id="PR01437">
    <property type="entry name" value="NUOXDRDTASE4"/>
</dbReference>
<feature type="transmembrane region" description="Helical" evidence="8">
    <location>
        <begin position="106"/>
        <end position="135"/>
    </location>
</feature>
<feature type="transmembrane region" description="Helical" evidence="8">
    <location>
        <begin position="277"/>
        <end position="298"/>
    </location>
</feature>
<evidence type="ECO:0000256" key="6">
    <source>
        <dbReference type="ARBA" id="ARBA00023136"/>
    </source>
</evidence>
<dbReference type="Pfam" id="PF00361">
    <property type="entry name" value="Proton_antipo_M"/>
    <property type="match status" value="1"/>
</dbReference>
<evidence type="ECO:0000256" key="1">
    <source>
        <dbReference type="ARBA" id="ARBA00004651"/>
    </source>
</evidence>
<feature type="transmembrane region" description="Helical" evidence="8">
    <location>
        <begin position="452"/>
        <end position="470"/>
    </location>
</feature>
<dbReference type="InterPro" id="IPR001750">
    <property type="entry name" value="ND/Mrp_TM"/>
</dbReference>
<keyword evidence="3" id="KW-1003">Cell membrane</keyword>
<feature type="transmembrane region" description="Helical" evidence="8">
    <location>
        <begin position="147"/>
        <end position="167"/>
    </location>
</feature>
<feature type="transmembrane region" description="Helical" evidence="8">
    <location>
        <begin position="187"/>
        <end position="208"/>
    </location>
</feature>
<keyword evidence="4 7" id="KW-0812">Transmembrane</keyword>
<accession>A0A9X0WJ66</accession>
<feature type="transmembrane region" description="Helical" evidence="8">
    <location>
        <begin position="310"/>
        <end position="330"/>
    </location>
</feature>
<name>A0A9X0WJ66_9GAMM</name>
<feature type="transmembrane region" description="Helical" evidence="8">
    <location>
        <begin position="427"/>
        <end position="446"/>
    </location>
</feature>
<dbReference type="GO" id="GO:0005886">
    <property type="term" value="C:plasma membrane"/>
    <property type="evidence" value="ECO:0007669"/>
    <property type="project" value="UniProtKB-SubCell"/>
</dbReference>
<dbReference type="GO" id="GO:0008137">
    <property type="term" value="F:NADH dehydrogenase (ubiquinone) activity"/>
    <property type="evidence" value="ECO:0007669"/>
    <property type="project" value="InterPro"/>
</dbReference>
<keyword evidence="6 8" id="KW-0472">Membrane</keyword>
<protein>
    <recommendedName>
        <fullName evidence="9">NADH:quinone oxidoreductase/Mrp antiporter transmembrane domain-containing protein</fullName>
    </recommendedName>
</protein>
<dbReference type="InterPro" id="IPR050586">
    <property type="entry name" value="CPA3_Na-H_Antiporter_D"/>
</dbReference>
<feature type="transmembrane region" description="Helical" evidence="8">
    <location>
        <begin position="552"/>
        <end position="569"/>
    </location>
</feature>
<dbReference type="PANTHER" id="PTHR42703:SF1">
    <property type="entry name" value="NA(+)_H(+) ANTIPORTER SUBUNIT D1"/>
    <property type="match status" value="1"/>
</dbReference>
<evidence type="ECO:0000256" key="2">
    <source>
        <dbReference type="ARBA" id="ARBA00005346"/>
    </source>
</evidence>
<organism evidence="10 11">
    <name type="scientific">Thiocapsa imhoffii</name>
    <dbReference type="NCBI Taxonomy" id="382777"/>
    <lineage>
        <taxon>Bacteria</taxon>
        <taxon>Pseudomonadati</taxon>
        <taxon>Pseudomonadota</taxon>
        <taxon>Gammaproteobacteria</taxon>
        <taxon>Chromatiales</taxon>
        <taxon>Chromatiaceae</taxon>
        <taxon>Thiocapsa</taxon>
    </lineage>
</organism>
<feature type="transmembrane region" description="Helical" evidence="8">
    <location>
        <begin position="215"/>
        <end position="236"/>
    </location>
</feature>
<keyword evidence="11" id="KW-1185">Reference proteome</keyword>
<evidence type="ECO:0000259" key="9">
    <source>
        <dbReference type="Pfam" id="PF00361"/>
    </source>
</evidence>
<proteinExistence type="inferred from homology"/>
<dbReference type="AlphaFoldDB" id="A0A9X0WJ66"/>
<evidence type="ECO:0000256" key="7">
    <source>
        <dbReference type="RuleBase" id="RU000320"/>
    </source>
</evidence>
<feature type="transmembrane region" description="Helical" evidence="8">
    <location>
        <begin position="342"/>
        <end position="365"/>
    </location>
</feature>
<comment type="similarity">
    <text evidence="2">Belongs to the CPA3 antiporters (TC 2.A.63) subunit D family.</text>
</comment>
<dbReference type="Proteomes" id="UP001138802">
    <property type="component" value="Unassembled WGS sequence"/>
</dbReference>
<evidence type="ECO:0000256" key="5">
    <source>
        <dbReference type="ARBA" id="ARBA00022989"/>
    </source>
</evidence>
<dbReference type="PANTHER" id="PTHR42703">
    <property type="entry name" value="NADH DEHYDROGENASE"/>
    <property type="match status" value="1"/>
</dbReference>
<feature type="transmembrane region" description="Helical" evidence="8">
    <location>
        <begin position="29"/>
        <end position="54"/>
    </location>
</feature>
<dbReference type="EMBL" id="NRSD01000015">
    <property type="protein sequence ID" value="MBK1645732.1"/>
    <property type="molecule type" value="Genomic_DNA"/>
</dbReference>
<feature type="transmembrane region" description="Helical" evidence="8">
    <location>
        <begin position="248"/>
        <end position="270"/>
    </location>
</feature>
<feature type="transmembrane region" description="Helical" evidence="8">
    <location>
        <begin position="385"/>
        <end position="407"/>
    </location>
</feature>
<evidence type="ECO:0000256" key="3">
    <source>
        <dbReference type="ARBA" id="ARBA00022475"/>
    </source>
</evidence>
<feature type="transmembrane region" description="Helical" evidence="8">
    <location>
        <begin position="66"/>
        <end position="86"/>
    </location>
</feature>
<sequence>MWLLPLAVALPLLLSGVAARPAAWWTPGLAALPALVAAFVIPLGEILSLPWILLGMHLGLDETTRLFLFFTAFLWAVGGITASEALRQDPAAGRFRVFFLLAMSGNLLLVVAQDLVSFYTGFAMMGIASYALVIHEGHRASLRAGKIYLILTLVGELALFVALVLIASQVGLMMPDAADLATLPGGVIALVILGFGIKAGLVPAHFWAPLAYPAAPIAAAAMLSGAMSKTALLGWLRFLPLGDVALPAWGTLLIFLGLVSMFYALTVGLLQSNPRVILAYSSISKAGLFVLVLGIILIDPRLAPVGTAGLVLYATHHALVKGGLFLGLGLRRPDRDPDRTQVWVLAGLVLLAVAMAGGPLTSGAIAKDALKPLLNLTDWGWLETAVMIAAVLTTLLMIRFLFTLWSFPLAARPGDHDPLDPSSTQPASLAVWAVLVGIVAIMPFVFATPGAWLTNWNILLIAFVIAWPLLDAARHHRGLFRPLQHAVPPGDLVVPLRALRIALVWSGRQALRRLARGLARPQTRLTAWIVQWFGPAPADPERSLRDWATAGLLWLVILVALLLALVLTVQNP</sequence>
<gene>
    <name evidence="10" type="ORF">CKO25_13945</name>
</gene>
<feature type="domain" description="NADH:quinone oxidoreductase/Mrp antiporter transmembrane" evidence="9">
    <location>
        <begin position="112"/>
        <end position="393"/>
    </location>
</feature>
<comment type="caution">
    <text evidence="10">The sequence shown here is derived from an EMBL/GenBank/DDBJ whole genome shotgun (WGS) entry which is preliminary data.</text>
</comment>
<reference evidence="10 11" key="1">
    <citation type="journal article" date="2020" name="Microorganisms">
        <title>Osmotic Adaptation and Compatible Solute Biosynthesis of Phototrophic Bacteria as Revealed from Genome Analyses.</title>
        <authorList>
            <person name="Imhoff J.F."/>
            <person name="Rahn T."/>
            <person name="Kunzel S."/>
            <person name="Keller A."/>
            <person name="Neulinger S.C."/>
        </authorList>
    </citation>
    <scope>NUCLEOTIDE SEQUENCE [LARGE SCALE GENOMIC DNA]</scope>
    <source>
        <strain evidence="10 11">DSM 21303</strain>
    </source>
</reference>